<evidence type="ECO:0000256" key="12">
    <source>
        <dbReference type="ARBA" id="ARBA00023268"/>
    </source>
</evidence>
<dbReference type="InterPro" id="IPR012338">
    <property type="entry name" value="Beta-lactam/transpept-like"/>
</dbReference>
<name>A0A1V4I9X0_9FIRM</name>
<feature type="domain" description="Glycosyl transferase family 51" evidence="19">
    <location>
        <begin position="85"/>
        <end position="243"/>
    </location>
</feature>
<dbReference type="InterPro" id="IPR023346">
    <property type="entry name" value="Lysozyme-like_dom_sf"/>
</dbReference>
<keyword evidence="7" id="KW-0328">Glycosyltransferase</keyword>
<keyword evidence="6" id="KW-0645">Protease</keyword>
<evidence type="ECO:0000256" key="16">
    <source>
        <dbReference type="SAM" id="MobiDB-lite"/>
    </source>
</evidence>
<comment type="subcellular location">
    <subcellularLocation>
        <location evidence="2">Cell membrane</location>
        <topology evidence="2">Single-pass type II membrane protein</topology>
    </subcellularLocation>
</comment>
<dbReference type="InterPro" id="IPR036950">
    <property type="entry name" value="PBP_transglycosylase"/>
</dbReference>
<dbReference type="UniPathway" id="UPA00219"/>
<keyword evidence="8" id="KW-0808">Transferase</keyword>
<evidence type="ECO:0000256" key="2">
    <source>
        <dbReference type="ARBA" id="ARBA00004401"/>
    </source>
</evidence>
<organism evidence="20 21">
    <name type="scientific">Alkalithermobacter paradoxus</name>
    <dbReference type="NCBI Taxonomy" id="29349"/>
    <lineage>
        <taxon>Bacteria</taxon>
        <taxon>Bacillati</taxon>
        <taxon>Bacillota</taxon>
        <taxon>Clostridia</taxon>
        <taxon>Peptostreptococcales</taxon>
        <taxon>Tepidibacteraceae</taxon>
        <taxon>Alkalithermobacter</taxon>
    </lineage>
</organism>
<feature type="compositionally biased region" description="Basic and acidic residues" evidence="16">
    <location>
        <begin position="849"/>
        <end position="879"/>
    </location>
</feature>
<dbReference type="OrthoDB" id="9766909at2"/>
<evidence type="ECO:0000256" key="5">
    <source>
        <dbReference type="ARBA" id="ARBA00022645"/>
    </source>
</evidence>
<dbReference type="GO" id="GO:0046677">
    <property type="term" value="P:response to antibiotic"/>
    <property type="evidence" value="ECO:0007669"/>
    <property type="project" value="UniProtKB-KW"/>
</dbReference>
<evidence type="ECO:0000256" key="14">
    <source>
        <dbReference type="ARBA" id="ARBA00044770"/>
    </source>
</evidence>
<evidence type="ECO:0000256" key="9">
    <source>
        <dbReference type="ARBA" id="ARBA00022801"/>
    </source>
</evidence>
<feature type="transmembrane region" description="Helical" evidence="17">
    <location>
        <begin position="32"/>
        <end position="59"/>
    </location>
</feature>
<keyword evidence="17" id="KW-1133">Transmembrane helix</keyword>
<comment type="catalytic activity">
    <reaction evidence="13">
        <text>Preferential cleavage: (Ac)2-L-Lys-D-Ala-|-D-Ala. Also transpeptidation of peptidyl-alanyl moieties that are N-acyl substituents of D-alanine.</text>
        <dbReference type="EC" id="3.4.16.4"/>
    </reaction>
</comment>
<evidence type="ECO:0000256" key="3">
    <source>
        <dbReference type="ARBA" id="ARBA00012448"/>
    </source>
</evidence>
<keyword evidence="12" id="KW-0511">Multifunctional enzyme</keyword>
<evidence type="ECO:0000313" key="21">
    <source>
        <dbReference type="Proteomes" id="UP000190140"/>
    </source>
</evidence>
<dbReference type="EMBL" id="MZGW01000001">
    <property type="protein sequence ID" value="OPJ56729.1"/>
    <property type="molecule type" value="Genomic_DNA"/>
</dbReference>
<dbReference type="InterPro" id="IPR050396">
    <property type="entry name" value="Glycosyltr_51/Transpeptidase"/>
</dbReference>
<keyword evidence="11" id="KW-0046">Antibiotic resistance</keyword>
<dbReference type="GO" id="GO:0006508">
    <property type="term" value="P:proteolysis"/>
    <property type="evidence" value="ECO:0007669"/>
    <property type="project" value="UniProtKB-KW"/>
</dbReference>
<dbReference type="EC" id="3.4.16.4" evidence="3"/>
<keyword evidence="21" id="KW-1185">Reference proteome</keyword>
<dbReference type="GO" id="GO:0009252">
    <property type="term" value="P:peptidoglycan biosynthetic process"/>
    <property type="evidence" value="ECO:0007669"/>
    <property type="project" value="UniProtKB-UniPathway"/>
</dbReference>
<evidence type="ECO:0000256" key="17">
    <source>
        <dbReference type="SAM" id="Phobius"/>
    </source>
</evidence>
<feature type="region of interest" description="Disordered" evidence="16">
    <location>
        <begin position="1"/>
        <end position="25"/>
    </location>
</feature>
<dbReference type="GO" id="GO:0005886">
    <property type="term" value="C:plasma membrane"/>
    <property type="evidence" value="ECO:0007669"/>
    <property type="project" value="UniProtKB-SubCell"/>
</dbReference>
<evidence type="ECO:0000259" key="18">
    <source>
        <dbReference type="Pfam" id="PF00905"/>
    </source>
</evidence>
<protein>
    <recommendedName>
        <fullName evidence="4">Penicillin-binding protein 1A</fullName>
        <ecNumber evidence="14">2.4.99.28</ecNumber>
        <ecNumber evidence="3">3.4.16.4</ecNumber>
    </recommendedName>
</protein>
<evidence type="ECO:0000256" key="6">
    <source>
        <dbReference type="ARBA" id="ARBA00022670"/>
    </source>
</evidence>
<sequence>MSTRNPKNEDSKDKDKRKDKKKDKNNKKKISVLRVALIVFIVLSISTIAVGAGIVGGVIRTTKPIDPNNLDQMLDDSSFIYDKDGNLVDTLHGSTFRTIVSLDQIPKDLQNAFIAIEDERFYRHKGIDIRRIFGAAIHNLRTGSKHGASTITQQLAKNVYLSNEKTYTRKIRDAYYAIQLERTLTKDQILEAYLNIAGLGRGAVGVQAAAHTYFSKDVSELNLAESALIAGITRFPSRYSAYVTERFDGTEDFDTVQFVTYPRTPNTEPATDVEKEAFKKLLSHRRITPGQYDELIKENLVIRKAVFNPVSKSRQEVVLMKMLELGYITQEEYDEAKNHEIEIKVGTKRDEGISSYFVDTVKDEVIDALIRNGYNEDEARDVLYKGGLRIYSTMDRNIQNILEQEYDNDRNFPGTFRDENGNIQPQSAMVIMDHSTGEVRGLVGGRKITGSKIYNRASNPRQPGSAIKPLSVYLPALDMGYSPGTAVDETPMFNEKGELWPRNYNNRYRGFTTVRELVRDSSNVGAIKLSQMLSTSDSNSINTMLDYLEKLKISTINKRNDSNFAALALGGMYRGITPLDLTAAYGAIANQGTYIKPIFFTKVETASGEVIIENKQIKHTVTTPQVSYLLTDILTDVVNRGTGTRAKLPNMPVAGKTGTTNSNYDAWFVGYTPYYVGATWIGNDMNKRLNEGSPMASRLWSKVMSRVHAELERRNFERPSGIVDVTICTVSGKLPSDLCSHDERNVIRREMFISGTEPRDTCDVHVAVQVDKENNLLITENTPEENIVTRVFIRRLIEITRGPYPEDYKYQVPTKYSENKKTSIIEDLIDKWLPGNKTPDEEVEVPDSNQDKKDDKKEEKKEDKKEDKEDKKEDKVIVN</sequence>
<evidence type="ECO:0000256" key="10">
    <source>
        <dbReference type="ARBA" id="ARBA00022968"/>
    </source>
</evidence>
<dbReference type="GO" id="GO:0009002">
    <property type="term" value="F:serine-type D-Ala-D-Ala carboxypeptidase activity"/>
    <property type="evidence" value="ECO:0007669"/>
    <property type="project" value="UniProtKB-EC"/>
</dbReference>
<comment type="function">
    <text evidence="1">Cell wall formation. Synthesis of cross-linked peptidoglycan from the lipid intermediates. The enzyme has a penicillin-insensitive transglycosylase N-terminal domain (formation of linear glycan strands) and a penicillin-sensitive transpeptidase C-terminal domain (cross-linking of the peptide subunits).</text>
</comment>
<feature type="domain" description="Penicillin-binding protein transpeptidase" evidence="18">
    <location>
        <begin position="428"/>
        <end position="682"/>
    </location>
</feature>
<evidence type="ECO:0000256" key="7">
    <source>
        <dbReference type="ARBA" id="ARBA00022676"/>
    </source>
</evidence>
<keyword evidence="17" id="KW-0472">Membrane</keyword>
<comment type="caution">
    <text evidence="20">The sequence shown here is derived from an EMBL/GenBank/DDBJ whole genome shotgun (WGS) entry which is preliminary data.</text>
</comment>
<evidence type="ECO:0000256" key="13">
    <source>
        <dbReference type="ARBA" id="ARBA00034000"/>
    </source>
</evidence>
<evidence type="ECO:0000256" key="11">
    <source>
        <dbReference type="ARBA" id="ARBA00023251"/>
    </source>
</evidence>
<accession>A0A1V4I9X0</accession>
<dbReference type="Pfam" id="PF00912">
    <property type="entry name" value="Transgly"/>
    <property type="match status" value="1"/>
</dbReference>
<dbReference type="Proteomes" id="UP000190140">
    <property type="component" value="Unassembled WGS sequence"/>
</dbReference>
<dbReference type="PANTHER" id="PTHR32282:SF33">
    <property type="entry name" value="PEPTIDOGLYCAN GLYCOSYLTRANSFERASE"/>
    <property type="match status" value="1"/>
</dbReference>
<evidence type="ECO:0000256" key="8">
    <source>
        <dbReference type="ARBA" id="ARBA00022679"/>
    </source>
</evidence>
<proteinExistence type="predicted"/>
<dbReference type="AlphaFoldDB" id="A0A1V4I9X0"/>
<keyword evidence="5" id="KW-0121">Carboxypeptidase</keyword>
<keyword evidence="10" id="KW-0735">Signal-anchor</keyword>
<dbReference type="EC" id="2.4.99.28" evidence="14"/>
<dbReference type="SUPFAM" id="SSF56601">
    <property type="entry name" value="beta-lactamase/transpeptidase-like"/>
    <property type="match status" value="1"/>
</dbReference>
<feature type="region of interest" description="Disordered" evidence="16">
    <location>
        <begin position="831"/>
        <end position="879"/>
    </location>
</feature>
<dbReference type="InterPro" id="IPR001264">
    <property type="entry name" value="Glyco_trans_51"/>
</dbReference>
<evidence type="ECO:0000256" key="1">
    <source>
        <dbReference type="ARBA" id="ARBA00002624"/>
    </source>
</evidence>
<dbReference type="Gene3D" id="1.10.3810.10">
    <property type="entry name" value="Biosynthetic peptidoglycan transglycosylase-like"/>
    <property type="match status" value="1"/>
</dbReference>
<evidence type="ECO:0000256" key="15">
    <source>
        <dbReference type="ARBA" id="ARBA00049902"/>
    </source>
</evidence>
<dbReference type="GO" id="GO:0008955">
    <property type="term" value="F:peptidoglycan glycosyltransferase activity"/>
    <property type="evidence" value="ECO:0007669"/>
    <property type="project" value="UniProtKB-EC"/>
</dbReference>
<evidence type="ECO:0000259" key="19">
    <source>
        <dbReference type="Pfam" id="PF00912"/>
    </source>
</evidence>
<gene>
    <name evidence="20" type="primary">mrcA</name>
    <name evidence="20" type="ORF">CLOTH_00110</name>
</gene>
<dbReference type="GO" id="GO:0008658">
    <property type="term" value="F:penicillin binding"/>
    <property type="evidence" value="ECO:0007669"/>
    <property type="project" value="InterPro"/>
</dbReference>
<evidence type="ECO:0000256" key="4">
    <source>
        <dbReference type="ARBA" id="ARBA00018638"/>
    </source>
</evidence>
<evidence type="ECO:0000313" key="20">
    <source>
        <dbReference type="EMBL" id="OPJ56729.1"/>
    </source>
</evidence>
<dbReference type="Pfam" id="PF00905">
    <property type="entry name" value="Transpeptidase"/>
    <property type="match status" value="1"/>
</dbReference>
<feature type="compositionally biased region" description="Basic and acidic residues" evidence="16">
    <location>
        <begin position="1"/>
        <end position="16"/>
    </location>
</feature>
<dbReference type="InterPro" id="IPR001460">
    <property type="entry name" value="PCN-bd_Tpept"/>
</dbReference>
<reference evidence="20 21" key="1">
    <citation type="submission" date="2017-03" db="EMBL/GenBank/DDBJ databases">
        <title>Genome sequence of Clostridium thermoalcaliphilum DSM 7309.</title>
        <authorList>
            <person name="Poehlein A."/>
            <person name="Daniel R."/>
        </authorList>
    </citation>
    <scope>NUCLEOTIDE SEQUENCE [LARGE SCALE GENOMIC DNA]</scope>
    <source>
        <strain evidence="20 21">DSM 7309</strain>
    </source>
</reference>
<dbReference type="RefSeq" id="WP_079410018.1">
    <property type="nucleotide sequence ID" value="NZ_MZGW01000001.1"/>
</dbReference>
<comment type="catalytic activity">
    <reaction evidence="15">
        <text>[GlcNAc-(1-&gt;4)-Mur2Ac(oyl-L-Ala-gamma-D-Glu-L-Lys-D-Ala-D-Ala)](n)-di-trans,octa-cis-undecaprenyl diphosphate + beta-D-GlcNAc-(1-&gt;4)-Mur2Ac(oyl-L-Ala-gamma-D-Glu-L-Lys-D-Ala-D-Ala)-di-trans,octa-cis-undecaprenyl diphosphate = [GlcNAc-(1-&gt;4)-Mur2Ac(oyl-L-Ala-gamma-D-Glu-L-Lys-D-Ala-D-Ala)](n+1)-di-trans,octa-cis-undecaprenyl diphosphate + di-trans,octa-cis-undecaprenyl diphosphate + H(+)</text>
        <dbReference type="Rhea" id="RHEA:23708"/>
        <dbReference type="Rhea" id="RHEA-COMP:9602"/>
        <dbReference type="Rhea" id="RHEA-COMP:9603"/>
        <dbReference type="ChEBI" id="CHEBI:15378"/>
        <dbReference type="ChEBI" id="CHEBI:58405"/>
        <dbReference type="ChEBI" id="CHEBI:60033"/>
        <dbReference type="ChEBI" id="CHEBI:78435"/>
        <dbReference type="EC" id="2.4.99.28"/>
    </reaction>
</comment>
<dbReference type="STRING" id="29349.CLOTH_00110"/>
<keyword evidence="17" id="KW-0812">Transmembrane</keyword>
<dbReference type="PANTHER" id="PTHR32282">
    <property type="entry name" value="BINDING PROTEIN TRANSPEPTIDASE, PUTATIVE-RELATED"/>
    <property type="match status" value="1"/>
</dbReference>
<dbReference type="Gene3D" id="3.40.710.10">
    <property type="entry name" value="DD-peptidase/beta-lactamase superfamily"/>
    <property type="match status" value="1"/>
</dbReference>
<dbReference type="SUPFAM" id="SSF53955">
    <property type="entry name" value="Lysozyme-like"/>
    <property type="match status" value="1"/>
</dbReference>
<keyword evidence="9" id="KW-0378">Hydrolase</keyword>